<dbReference type="InterPro" id="IPR046346">
    <property type="entry name" value="Aminoacid_DH-like_N_sf"/>
</dbReference>
<dbReference type="GO" id="GO:0050661">
    <property type="term" value="F:NADP binding"/>
    <property type="evidence" value="ECO:0007669"/>
    <property type="project" value="InterPro"/>
</dbReference>
<dbReference type="GO" id="GO:0019632">
    <property type="term" value="P:shikimate metabolic process"/>
    <property type="evidence" value="ECO:0007669"/>
    <property type="project" value="InterPro"/>
</dbReference>
<dbReference type="HAMAP" id="MF_00222">
    <property type="entry name" value="Shikimate_DH_AroE"/>
    <property type="match status" value="1"/>
</dbReference>
<keyword evidence="4 9" id="KW-0560">Oxidoreductase</keyword>
<sequence length="309" mass="32146">MSAQTQRATPLYAVFGNPIGHSRSPHIHALFAAQTGVTLRYEARLAPIDGFAQALDAFRAEGGMGANITVPFKFEAWRLCARRSAAAQLAQAVNTVGWDEGGLWGDNTDGIGLVRDLARLLGGDPHRPLHGQRLLLLGAGGAASGVLGPLIAAGARAIALWNRSGDKAQSLAARHSALAAQHGTDLQVVQSPPAHWADGVINATAASLDGKPLDLPEGVLRPGIWAYDMMYGAHDTAFVTQARTAGAQAWDGLGMLVEQAAQSYTLWHGEAPDTAPVLAALRAELAAPAQENAGSPQVFLSPTGVGQKG</sequence>
<dbReference type="PANTHER" id="PTHR21089:SF1">
    <property type="entry name" value="BIFUNCTIONAL 3-DEHYDROQUINATE DEHYDRATASE_SHIKIMATE DEHYDROGENASE, CHLOROPLASTIC"/>
    <property type="match status" value="1"/>
</dbReference>
<evidence type="ECO:0000256" key="1">
    <source>
        <dbReference type="ARBA" id="ARBA00012962"/>
    </source>
</evidence>
<keyword evidence="3" id="KW-0521">NADP</keyword>
<evidence type="ECO:0000313" key="9">
    <source>
        <dbReference type="EMBL" id="OIQ75744.1"/>
    </source>
</evidence>
<evidence type="ECO:0000259" key="6">
    <source>
        <dbReference type="Pfam" id="PF01488"/>
    </source>
</evidence>
<dbReference type="EMBL" id="MLJW01002071">
    <property type="protein sequence ID" value="OIQ75744.1"/>
    <property type="molecule type" value="Genomic_DNA"/>
</dbReference>
<dbReference type="NCBIfam" id="NF001310">
    <property type="entry name" value="PRK00258.1-2"/>
    <property type="match status" value="1"/>
</dbReference>
<dbReference type="GO" id="GO:0008652">
    <property type="term" value="P:amino acid biosynthetic process"/>
    <property type="evidence" value="ECO:0007669"/>
    <property type="project" value="UniProtKB-KW"/>
</dbReference>
<dbReference type="InterPro" id="IPR041121">
    <property type="entry name" value="SDH_C"/>
</dbReference>
<dbReference type="Gene3D" id="3.40.50.720">
    <property type="entry name" value="NAD(P)-binding Rossmann-like Domain"/>
    <property type="match status" value="1"/>
</dbReference>
<dbReference type="Gene3D" id="3.40.50.10860">
    <property type="entry name" value="Leucine Dehydrogenase, chain A, domain 1"/>
    <property type="match status" value="1"/>
</dbReference>
<dbReference type="Pfam" id="PF08501">
    <property type="entry name" value="Shikimate_dh_N"/>
    <property type="match status" value="1"/>
</dbReference>
<dbReference type="InterPro" id="IPR011342">
    <property type="entry name" value="Shikimate_DH"/>
</dbReference>
<dbReference type="GO" id="GO:0009073">
    <property type="term" value="P:aromatic amino acid family biosynthetic process"/>
    <property type="evidence" value="ECO:0007669"/>
    <property type="project" value="UniProtKB-KW"/>
</dbReference>
<name>A0A1J5PXW5_9ZZZZ</name>
<dbReference type="SUPFAM" id="SSF53223">
    <property type="entry name" value="Aminoacid dehydrogenase-like, N-terminal domain"/>
    <property type="match status" value="1"/>
</dbReference>
<evidence type="ECO:0000256" key="4">
    <source>
        <dbReference type="ARBA" id="ARBA00023002"/>
    </source>
</evidence>
<accession>A0A1J5PXW5</accession>
<dbReference type="InterPro" id="IPR013708">
    <property type="entry name" value="Shikimate_DH-bd_N"/>
</dbReference>
<dbReference type="GO" id="GO:0004764">
    <property type="term" value="F:shikimate 3-dehydrogenase (NADP+) activity"/>
    <property type="evidence" value="ECO:0007669"/>
    <property type="project" value="UniProtKB-EC"/>
</dbReference>
<keyword evidence="5" id="KW-0057">Aromatic amino acid biosynthesis</keyword>
<dbReference type="PANTHER" id="PTHR21089">
    <property type="entry name" value="SHIKIMATE DEHYDROGENASE"/>
    <property type="match status" value="1"/>
</dbReference>
<feature type="domain" description="SDH C-terminal" evidence="8">
    <location>
        <begin position="252"/>
        <end position="282"/>
    </location>
</feature>
<protein>
    <recommendedName>
        <fullName evidence="1">shikimate dehydrogenase (NADP(+))</fullName>
        <ecNumber evidence="1">1.1.1.25</ecNumber>
    </recommendedName>
</protein>
<dbReference type="Pfam" id="PF18317">
    <property type="entry name" value="SDH_C"/>
    <property type="match status" value="1"/>
</dbReference>
<organism evidence="9">
    <name type="scientific">mine drainage metagenome</name>
    <dbReference type="NCBI Taxonomy" id="410659"/>
    <lineage>
        <taxon>unclassified sequences</taxon>
        <taxon>metagenomes</taxon>
        <taxon>ecological metagenomes</taxon>
    </lineage>
</organism>
<dbReference type="UniPathway" id="UPA00053">
    <property type="reaction ID" value="UER00087"/>
</dbReference>
<reference evidence="9" key="1">
    <citation type="submission" date="2016-10" db="EMBL/GenBank/DDBJ databases">
        <title>Sequence of Gallionella enrichment culture.</title>
        <authorList>
            <person name="Poehlein A."/>
            <person name="Muehling M."/>
            <person name="Daniel R."/>
        </authorList>
    </citation>
    <scope>NUCLEOTIDE SEQUENCE</scope>
</reference>
<feature type="domain" description="Quinate/shikimate 5-dehydrogenase/glutamyl-tRNA reductase" evidence="6">
    <location>
        <begin position="129"/>
        <end position="187"/>
    </location>
</feature>
<gene>
    <name evidence="9" type="primary">aroE_15</name>
    <name evidence="9" type="ORF">GALL_425860</name>
</gene>
<proteinExistence type="inferred from homology"/>
<evidence type="ECO:0000259" key="8">
    <source>
        <dbReference type="Pfam" id="PF18317"/>
    </source>
</evidence>
<dbReference type="SUPFAM" id="SSF51735">
    <property type="entry name" value="NAD(P)-binding Rossmann-fold domains"/>
    <property type="match status" value="1"/>
</dbReference>
<comment type="caution">
    <text evidence="9">The sequence shown here is derived from an EMBL/GenBank/DDBJ whole genome shotgun (WGS) entry which is preliminary data.</text>
</comment>
<dbReference type="InterPro" id="IPR022893">
    <property type="entry name" value="Shikimate_DH_fam"/>
</dbReference>
<dbReference type="Pfam" id="PF01488">
    <property type="entry name" value="Shikimate_DH"/>
    <property type="match status" value="1"/>
</dbReference>
<evidence type="ECO:0000256" key="5">
    <source>
        <dbReference type="ARBA" id="ARBA00023141"/>
    </source>
</evidence>
<dbReference type="InterPro" id="IPR006151">
    <property type="entry name" value="Shikm_DH/Glu-tRNA_Rdtase"/>
</dbReference>
<dbReference type="EC" id="1.1.1.25" evidence="1"/>
<keyword evidence="2" id="KW-0028">Amino-acid biosynthesis</keyword>
<dbReference type="GO" id="GO:0009423">
    <property type="term" value="P:chorismate biosynthetic process"/>
    <property type="evidence" value="ECO:0007669"/>
    <property type="project" value="UniProtKB-UniPathway"/>
</dbReference>
<feature type="domain" description="Shikimate dehydrogenase substrate binding N-terminal" evidence="7">
    <location>
        <begin position="14"/>
        <end position="96"/>
    </location>
</feature>
<evidence type="ECO:0000256" key="2">
    <source>
        <dbReference type="ARBA" id="ARBA00022605"/>
    </source>
</evidence>
<dbReference type="InterPro" id="IPR036291">
    <property type="entry name" value="NAD(P)-bd_dom_sf"/>
</dbReference>
<dbReference type="AlphaFoldDB" id="A0A1J5PXW5"/>
<evidence type="ECO:0000256" key="3">
    <source>
        <dbReference type="ARBA" id="ARBA00022857"/>
    </source>
</evidence>
<evidence type="ECO:0000259" key="7">
    <source>
        <dbReference type="Pfam" id="PF08501"/>
    </source>
</evidence>
<dbReference type="NCBIfam" id="TIGR00507">
    <property type="entry name" value="aroE"/>
    <property type="match status" value="1"/>
</dbReference>
<dbReference type="GO" id="GO:0005829">
    <property type="term" value="C:cytosol"/>
    <property type="evidence" value="ECO:0007669"/>
    <property type="project" value="TreeGrafter"/>
</dbReference>